<evidence type="ECO:0000313" key="2">
    <source>
        <dbReference type="Proteomes" id="UP000199158"/>
    </source>
</evidence>
<dbReference type="STRING" id="474960.SAMN05216180_2275"/>
<protein>
    <submittedName>
        <fullName evidence="1">Uncharacterized protein</fullName>
    </submittedName>
</protein>
<accession>A0A1H8CQI0</accession>
<dbReference type="RefSeq" id="WP_092755156.1">
    <property type="nucleotide sequence ID" value="NZ_FOCG01000002.1"/>
</dbReference>
<keyword evidence="2" id="KW-1185">Reference proteome</keyword>
<dbReference type="OrthoDB" id="9782045at2"/>
<dbReference type="Proteomes" id="UP000199158">
    <property type="component" value="Unassembled WGS sequence"/>
</dbReference>
<dbReference type="EMBL" id="FOCG01000002">
    <property type="protein sequence ID" value="SEM97169.1"/>
    <property type="molecule type" value="Genomic_DNA"/>
</dbReference>
<proteinExistence type="predicted"/>
<gene>
    <name evidence="1" type="ORF">SAMN05216180_2275</name>
</gene>
<reference evidence="1 2" key="1">
    <citation type="submission" date="2016-10" db="EMBL/GenBank/DDBJ databases">
        <authorList>
            <person name="de Groot N.N."/>
        </authorList>
    </citation>
    <scope>NUCLEOTIDE SEQUENCE [LARGE SCALE GENOMIC DNA]</scope>
    <source>
        <strain evidence="1 2">CGMCC 1.5070</strain>
    </source>
</reference>
<dbReference type="AlphaFoldDB" id="A0A1H8CQI0"/>
<sequence>MNSVNILWLYDDLLDLYGDSGNLTIICDRLNKMEIQTKVSRLSIGDNLDFSLYHMIYIGPGKAKNLAKASEHFYKYAEQAKQAIESGVVFLVTGNARLLFGKSFTGYDGAAYQGIGLFDYTARETGNVFISDVVASPVFAPDTNGYGFINRTAHIDGNTGDFLFDVHTGAGDNETEAAHEGNLLNNYFGTWQLGPVLVKNPHLLNTILQRLAVDDYREIDSTLEQKALDLTLKEFTL</sequence>
<organism evidence="1 2">
    <name type="scientific">Hydrogenoanaerobacterium saccharovorans</name>
    <dbReference type="NCBI Taxonomy" id="474960"/>
    <lineage>
        <taxon>Bacteria</taxon>
        <taxon>Bacillati</taxon>
        <taxon>Bacillota</taxon>
        <taxon>Clostridia</taxon>
        <taxon>Eubacteriales</taxon>
        <taxon>Oscillospiraceae</taxon>
        <taxon>Hydrogenoanaerobacterium</taxon>
    </lineage>
</organism>
<name>A0A1H8CQI0_9FIRM</name>
<evidence type="ECO:0000313" key="1">
    <source>
        <dbReference type="EMBL" id="SEM97169.1"/>
    </source>
</evidence>